<dbReference type="EMBL" id="MU004439">
    <property type="protein sequence ID" value="KAF2650970.1"/>
    <property type="molecule type" value="Genomic_DNA"/>
</dbReference>
<organism evidence="1 2">
    <name type="scientific">Lophiostoma macrostomum CBS 122681</name>
    <dbReference type="NCBI Taxonomy" id="1314788"/>
    <lineage>
        <taxon>Eukaryota</taxon>
        <taxon>Fungi</taxon>
        <taxon>Dikarya</taxon>
        <taxon>Ascomycota</taxon>
        <taxon>Pezizomycotina</taxon>
        <taxon>Dothideomycetes</taxon>
        <taxon>Pleosporomycetidae</taxon>
        <taxon>Pleosporales</taxon>
        <taxon>Lophiostomataceae</taxon>
        <taxon>Lophiostoma</taxon>
    </lineage>
</organism>
<gene>
    <name evidence="1" type="ORF">K491DRAFT_113514</name>
</gene>
<accession>A0A6A6STN3</accession>
<proteinExistence type="predicted"/>
<keyword evidence="2" id="KW-1185">Reference proteome</keyword>
<reference evidence="1" key="1">
    <citation type="journal article" date="2020" name="Stud. Mycol.">
        <title>101 Dothideomycetes genomes: a test case for predicting lifestyles and emergence of pathogens.</title>
        <authorList>
            <person name="Haridas S."/>
            <person name="Albert R."/>
            <person name="Binder M."/>
            <person name="Bloem J."/>
            <person name="Labutti K."/>
            <person name="Salamov A."/>
            <person name="Andreopoulos B."/>
            <person name="Baker S."/>
            <person name="Barry K."/>
            <person name="Bills G."/>
            <person name="Bluhm B."/>
            <person name="Cannon C."/>
            <person name="Castanera R."/>
            <person name="Culley D."/>
            <person name="Daum C."/>
            <person name="Ezra D."/>
            <person name="Gonzalez J."/>
            <person name="Henrissat B."/>
            <person name="Kuo A."/>
            <person name="Liang C."/>
            <person name="Lipzen A."/>
            <person name="Lutzoni F."/>
            <person name="Magnuson J."/>
            <person name="Mondo S."/>
            <person name="Nolan M."/>
            <person name="Ohm R."/>
            <person name="Pangilinan J."/>
            <person name="Park H.-J."/>
            <person name="Ramirez L."/>
            <person name="Alfaro M."/>
            <person name="Sun H."/>
            <person name="Tritt A."/>
            <person name="Yoshinaga Y."/>
            <person name="Zwiers L.-H."/>
            <person name="Turgeon B."/>
            <person name="Goodwin S."/>
            <person name="Spatafora J."/>
            <person name="Crous P."/>
            <person name="Grigoriev I."/>
        </authorList>
    </citation>
    <scope>NUCLEOTIDE SEQUENCE</scope>
    <source>
        <strain evidence="1">CBS 122681</strain>
    </source>
</reference>
<name>A0A6A6STN3_9PLEO</name>
<protein>
    <submittedName>
        <fullName evidence="1">Uncharacterized protein</fullName>
    </submittedName>
</protein>
<evidence type="ECO:0000313" key="1">
    <source>
        <dbReference type="EMBL" id="KAF2650970.1"/>
    </source>
</evidence>
<sequence>MLLAYLNTPPLHKTHKHPALEALQSHIGALHATPASFPVCWSLPRHASAMPPQCRLMSPGSTPTCRVHLAYTYTRKSGFQPLRRIMRCADDNWDAEMSRCLDKSAWRGKLVHAEPDSGLARNLVPSGADRSGAHRSLGMGRAVVVPSVPGRWAVSWYHRAGRVRLRAGERRNRGWLTLEGPPAFGN</sequence>
<evidence type="ECO:0000313" key="2">
    <source>
        <dbReference type="Proteomes" id="UP000799324"/>
    </source>
</evidence>
<dbReference type="AlphaFoldDB" id="A0A6A6STN3"/>
<dbReference type="Proteomes" id="UP000799324">
    <property type="component" value="Unassembled WGS sequence"/>
</dbReference>